<name>M3GRJ9_9LEPT</name>
<organism evidence="1 2">
    <name type="scientific">Leptospira weilii serovar Topaz str. LT2116</name>
    <dbReference type="NCBI Taxonomy" id="1088540"/>
    <lineage>
        <taxon>Bacteria</taxon>
        <taxon>Pseudomonadati</taxon>
        <taxon>Spirochaetota</taxon>
        <taxon>Spirochaetia</taxon>
        <taxon>Leptospirales</taxon>
        <taxon>Leptospiraceae</taxon>
        <taxon>Leptospira</taxon>
    </lineage>
</organism>
<dbReference type="Proteomes" id="UP000011770">
    <property type="component" value="Unassembled WGS sequence"/>
</dbReference>
<dbReference type="InterPro" id="IPR036890">
    <property type="entry name" value="HATPase_C_sf"/>
</dbReference>
<evidence type="ECO:0000313" key="1">
    <source>
        <dbReference type="EMBL" id="EMF79536.1"/>
    </source>
</evidence>
<protein>
    <recommendedName>
        <fullName evidence="3">GHKL domain protein</fullName>
    </recommendedName>
</protein>
<sequence length="38" mass="4282">MTKNQIESLGGEITVESSPGKGTSFLINFDKYNDFEQR</sequence>
<evidence type="ECO:0000313" key="2">
    <source>
        <dbReference type="Proteomes" id="UP000011770"/>
    </source>
</evidence>
<gene>
    <name evidence="1" type="ORF">LEP1GSC188_0587</name>
</gene>
<comment type="caution">
    <text evidence="1">The sequence shown here is derived from an EMBL/GenBank/DDBJ whole genome shotgun (WGS) entry which is preliminary data.</text>
</comment>
<accession>M3GRJ9</accession>
<dbReference type="SUPFAM" id="SSF55874">
    <property type="entry name" value="ATPase domain of HSP90 chaperone/DNA topoisomerase II/histidine kinase"/>
    <property type="match status" value="1"/>
</dbReference>
<evidence type="ECO:0008006" key="3">
    <source>
        <dbReference type="Google" id="ProtNLM"/>
    </source>
</evidence>
<dbReference type="AlphaFoldDB" id="M3GRJ9"/>
<dbReference type="EMBL" id="AHOR02000080">
    <property type="protein sequence ID" value="EMF79536.1"/>
    <property type="molecule type" value="Genomic_DNA"/>
</dbReference>
<proteinExistence type="predicted"/>
<dbReference type="Gene3D" id="3.30.565.10">
    <property type="entry name" value="Histidine kinase-like ATPase, C-terminal domain"/>
    <property type="match status" value="1"/>
</dbReference>
<reference evidence="1 2" key="1">
    <citation type="submission" date="2013-01" db="EMBL/GenBank/DDBJ databases">
        <authorList>
            <person name="Harkins D.M."/>
            <person name="Durkin A.S."/>
            <person name="Brinkac L.M."/>
            <person name="Haft D.H."/>
            <person name="Selengut J.D."/>
            <person name="Sanka R."/>
            <person name="DePew J."/>
            <person name="Purushe J."/>
            <person name="Tulsiani S.M."/>
            <person name="Graham G.C."/>
            <person name="Burns M.-A."/>
            <person name="Dohnt M.F."/>
            <person name="Smythe L.D."/>
            <person name="McKay D.B."/>
            <person name="Craig S.B."/>
            <person name="Vinetz J.M."/>
            <person name="Sutton G.G."/>
            <person name="Nierman W.C."/>
            <person name="Fouts D.E."/>
        </authorList>
    </citation>
    <scope>NUCLEOTIDE SEQUENCE [LARGE SCALE GENOMIC DNA]</scope>
    <source>
        <strain evidence="1 2">LT2116</strain>
    </source>
</reference>